<sequence>MQWLPNYMCRTLILCVRIIKMIFHVWIARLMKRMTKWTFKIISCISLLIIIRRTSFYCMPSAITYRACTIMNLIEEIHASGQNKKNSTTK</sequence>
<evidence type="ECO:0000313" key="2">
    <source>
        <dbReference type="Proteomes" id="UP001062846"/>
    </source>
</evidence>
<dbReference type="Proteomes" id="UP001062846">
    <property type="component" value="Chromosome 8"/>
</dbReference>
<proteinExistence type="predicted"/>
<accession>A0ACC0MP53</accession>
<dbReference type="EMBL" id="CM046395">
    <property type="protein sequence ID" value="KAI8542710.1"/>
    <property type="molecule type" value="Genomic_DNA"/>
</dbReference>
<evidence type="ECO:0000313" key="1">
    <source>
        <dbReference type="EMBL" id="KAI8542710.1"/>
    </source>
</evidence>
<organism evidence="1 2">
    <name type="scientific">Rhododendron molle</name>
    <name type="common">Chinese azalea</name>
    <name type="synonym">Azalea mollis</name>
    <dbReference type="NCBI Taxonomy" id="49168"/>
    <lineage>
        <taxon>Eukaryota</taxon>
        <taxon>Viridiplantae</taxon>
        <taxon>Streptophyta</taxon>
        <taxon>Embryophyta</taxon>
        <taxon>Tracheophyta</taxon>
        <taxon>Spermatophyta</taxon>
        <taxon>Magnoliopsida</taxon>
        <taxon>eudicotyledons</taxon>
        <taxon>Gunneridae</taxon>
        <taxon>Pentapetalae</taxon>
        <taxon>asterids</taxon>
        <taxon>Ericales</taxon>
        <taxon>Ericaceae</taxon>
        <taxon>Ericoideae</taxon>
        <taxon>Rhodoreae</taxon>
        <taxon>Rhododendron</taxon>
    </lineage>
</organism>
<name>A0ACC0MP53_RHOML</name>
<comment type="caution">
    <text evidence="1">The sequence shown here is derived from an EMBL/GenBank/DDBJ whole genome shotgun (WGS) entry which is preliminary data.</text>
</comment>
<keyword evidence="2" id="KW-1185">Reference proteome</keyword>
<protein>
    <submittedName>
        <fullName evidence="1">Uncharacterized protein</fullName>
    </submittedName>
</protein>
<reference evidence="1" key="1">
    <citation type="submission" date="2022-02" db="EMBL/GenBank/DDBJ databases">
        <title>Plant Genome Project.</title>
        <authorList>
            <person name="Zhang R.-G."/>
        </authorList>
    </citation>
    <scope>NUCLEOTIDE SEQUENCE</scope>
    <source>
        <strain evidence="1">AT1</strain>
    </source>
</reference>
<gene>
    <name evidence="1" type="ORF">RHMOL_Rhmol08G0160200</name>
</gene>